<dbReference type="OrthoDB" id="7822309at2"/>
<evidence type="ECO:0000256" key="1">
    <source>
        <dbReference type="SAM" id="Phobius"/>
    </source>
</evidence>
<dbReference type="EMBL" id="AAOT01000020">
    <property type="protein sequence ID" value="EAR50891.1"/>
    <property type="molecule type" value="Genomic_DNA"/>
</dbReference>
<evidence type="ECO:0008006" key="4">
    <source>
        <dbReference type="Google" id="ProtNLM"/>
    </source>
</evidence>
<dbReference type="Proteomes" id="UP000003635">
    <property type="component" value="Unassembled WGS sequence"/>
</dbReference>
<feature type="transmembrane region" description="Helical" evidence="1">
    <location>
        <begin position="106"/>
        <end position="124"/>
    </location>
</feature>
<evidence type="ECO:0000313" key="3">
    <source>
        <dbReference type="Proteomes" id="UP000003635"/>
    </source>
</evidence>
<comment type="caution">
    <text evidence="2">The sequence shown here is derived from an EMBL/GenBank/DDBJ whole genome shotgun (WGS) entry which is preliminary data.</text>
</comment>
<dbReference type="STRING" id="314256.OG2516_13501"/>
<accession>Q2CE47</accession>
<dbReference type="AlphaFoldDB" id="Q2CE47"/>
<name>Q2CE47_OCEGH</name>
<keyword evidence="1" id="KW-0472">Membrane</keyword>
<evidence type="ECO:0000313" key="2">
    <source>
        <dbReference type="EMBL" id="EAR50891.1"/>
    </source>
</evidence>
<gene>
    <name evidence="2" type="ORF">OG2516_13501</name>
</gene>
<proteinExistence type="predicted"/>
<protein>
    <recommendedName>
        <fullName evidence="4">Peptidase M48 domain-containing protein</fullName>
    </recommendedName>
</protein>
<dbReference type="RefSeq" id="WP_007256216.1">
    <property type="nucleotide sequence ID" value="NZ_CH724108.1"/>
</dbReference>
<keyword evidence="1" id="KW-0812">Transmembrane</keyword>
<reference evidence="2 3" key="1">
    <citation type="journal article" date="2010" name="J. Bacteriol.">
        <title>Genome sequences of Oceanicola granulosus HTCC2516(T) and Oceanicola batsensis HTCC2597(TDelta).</title>
        <authorList>
            <person name="Thrash J.C."/>
            <person name="Cho J.C."/>
            <person name="Vergin K.L."/>
            <person name="Giovannoni S.J."/>
        </authorList>
    </citation>
    <scope>NUCLEOTIDE SEQUENCE [LARGE SCALE GENOMIC DNA]</scope>
    <source>
        <strain evidence="3">ATCC BAA-861 / DSM 15982 / KCTC 12143 / HTCC2516</strain>
    </source>
</reference>
<keyword evidence="1" id="KW-1133">Transmembrane helix</keyword>
<dbReference type="eggNOG" id="ENOG502Z8FB">
    <property type="taxonomic scope" value="Bacteria"/>
</dbReference>
<dbReference type="HOGENOM" id="CLU_823572_0_0_5"/>
<sequence length="339" mass="36008">MTALTRYARLESTGLWRPDPEAQRRDVIVSFGDATLVLSDVQGRPLTHWSLPAIERLNPGETPPLYGPDPDGLESLEVEDSDMVQALETIRRTVARARPRPYRLRLLGVAASVALVGALGVFWLPNALISQSLSAVPAVKRTEIGAKLLGHIQRLTGPSCRSPAGVEALAKLGARVFGPDAGGQIVVLPTQAFDALYLPGGIIAVSRALVEEHEDPAVVAGHVLATAAQVQQRDPLEAVLRDAGLRATFRLYTTGDVPTAALVQPAERLLAAPPPPPPAEVLVPLFAAAEIATSPYAYARDETGEETLELIEADPMAGRQPPLILSDADWIGLQGICGP</sequence>
<organism evidence="2 3">
    <name type="scientific">Oceanicola granulosus (strain ATCC BAA-861 / DSM 15982 / KCTC 12143 / HTCC2516)</name>
    <dbReference type="NCBI Taxonomy" id="314256"/>
    <lineage>
        <taxon>Bacteria</taxon>
        <taxon>Pseudomonadati</taxon>
        <taxon>Pseudomonadota</taxon>
        <taxon>Alphaproteobacteria</taxon>
        <taxon>Rhodobacterales</taxon>
        <taxon>Roseobacteraceae</taxon>
        <taxon>Oceanicola</taxon>
    </lineage>
</organism>
<keyword evidence="3" id="KW-1185">Reference proteome</keyword>